<dbReference type="Proteomes" id="UP000625711">
    <property type="component" value="Unassembled WGS sequence"/>
</dbReference>
<feature type="chain" id="PRO_5033041201" description="Osiris 16" evidence="2">
    <location>
        <begin position="24"/>
        <end position="266"/>
    </location>
</feature>
<comment type="caution">
    <text evidence="3">The sequence shown here is derived from an EMBL/GenBank/DDBJ whole genome shotgun (WGS) entry which is preliminary data.</text>
</comment>
<dbReference type="InterPro" id="IPR012464">
    <property type="entry name" value="DUF1676"/>
</dbReference>
<feature type="transmembrane region" description="Helical" evidence="1">
    <location>
        <begin position="186"/>
        <end position="206"/>
    </location>
</feature>
<sequence>MTSLTILKSLVLLVVHFIIYSAGLDHSEDVHLKNNTTKSQKFLDKIHLKKTIWKECSNTYSLTCLKLDIVSWVNTMDEEETLDVLPGISLVRENNSVSLNSSNEMMELSRDFSNDPRGRLDAFLYKQISTYLDTHSLRINFMNKEMAESARAKKGKKDGGMGMMLAAGAMMKGMLMALAMGGITAIAGKALMTGLISLVLSGIIGIKALTQGGHKSTTYEVVAKPVHTQSVSHSESHEQGHYGHSSYGRSFDLPPPFLLSNPSYKK</sequence>
<name>A0A834IKB0_RHYFE</name>
<keyword evidence="2" id="KW-0732">Signal</keyword>
<dbReference type="PANTHER" id="PTHR21879">
    <property type="entry name" value="FI03362P-RELATED-RELATED"/>
    <property type="match status" value="1"/>
</dbReference>
<dbReference type="AlphaFoldDB" id="A0A834IKB0"/>
<evidence type="ECO:0000256" key="2">
    <source>
        <dbReference type="SAM" id="SignalP"/>
    </source>
</evidence>
<keyword evidence="1" id="KW-0472">Membrane</keyword>
<evidence type="ECO:0008006" key="5">
    <source>
        <dbReference type="Google" id="ProtNLM"/>
    </source>
</evidence>
<dbReference type="GO" id="GO:0016020">
    <property type="term" value="C:membrane"/>
    <property type="evidence" value="ECO:0007669"/>
    <property type="project" value="TreeGrafter"/>
</dbReference>
<feature type="transmembrane region" description="Helical" evidence="1">
    <location>
        <begin position="161"/>
        <end position="180"/>
    </location>
</feature>
<dbReference type="OrthoDB" id="6627399at2759"/>
<reference evidence="3" key="1">
    <citation type="submission" date="2020-08" db="EMBL/GenBank/DDBJ databases">
        <title>Genome sequencing and assembly of the red palm weevil Rhynchophorus ferrugineus.</title>
        <authorList>
            <person name="Dias G.B."/>
            <person name="Bergman C.M."/>
            <person name="Manee M."/>
        </authorList>
    </citation>
    <scope>NUCLEOTIDE SEQUENCE</scope>
    <source>
        <strain evidence="3">AA-2017</strain>
        <tissue evidence="3">Whole larva</tissue>
    </source>
</reference>
<keyword evidence="1" id="KW-0812">Transmembrane</keyword>
<organism evidence="3 4">
    <name type="scientific">Rhynchophorus ferrugineus</name>
    <name type="common">Red palm weevil</name>
    <name type="synonym">Curculio ferrugineus</name>
    <dbReference type="NCBI Taxonomy" id="354439"/>
    <lineage>
        <taxon>Eukaryota</taxon>
        <taxon>Metazoa</taxon>
        <taxon>Ecdysozoa</taxon>
        <taxon>Arthropoda</taxon>
        <taxon>Hexapoda</taxon>
        <taxon>Insecta</taxon>
        <taxon>Pterygota</taxon>
        <taxon>Neoptera</taxon>
        <taxon>Endopterygota</taxon>
        <taxon>Coleoptera</taxon>
        <taxon>Polyphaga</taxon>
        <taxon>Cucujiformia</taxon>
        <taxon>Curculionidae</taxon>
        <taxon>Dryophthorinae</taxon>
        <taxon>Rhynchophorus</taxon>
    </lineage>
</organism>
<keyword evidence="1" id="KW-1133">Transmembrane helix</keyword>
<proteinExistence type="predicted"/>
<feature type="signal peptide" evidence="2">
    <location>
        <begin position="1"/>
        <end position="23"/>
    </location>
</feature>
<evidence type="ECO:0000313" key="3">
    <source>
        <dbReference type="EMBL" id="KAF7279548.1"/>
    </source>
</evidence>
<dbReference type="EMBL" id="JAACXV010000356">
    <property type="protein sequence ID" value="KAF7279548.1"/>
    <property type="molecule type" value="Genomic_DNA"/>
</dbReference>
<evidence type="ECO:0000313" key="4">
    <source>
        <dbReference type="Proteomes" id="UP000625711"/>
    </source>
</evidence>
<gene>
    <name evidence="3" type="ORF">GWI33_007067</name>
</gene>
<dbReference type="Pfam" id="PF07898">
    <property type="entry name" value="DUF1676"/>
    <property type="match status" value="1"/>
</dbReference>
<protein>
    <recommendedName>
        <fullName evidence="5">Osiris 16</fullName>
    </recommendedName>
</protein>
<dbReference type="PANTHER" id="PTHR21879:SF9">
    <property type="entry name" value="OSIRIS 16"/>
    <property type="match status" value="1"/>
</dbReference>
<accession>A0A834IKB0</accession>
<keyword evidence="4" id="KW-1185">Reference proteome</keyword>
<evidence type="ECO:0000256" key="1">
    <source>
        <dbReference type="SAM" id="Phobius"/>
    </source>
</evidence>